<evidence type="ECO:0000256" key="3">
    <source>
        <dbReference type="ARBA" id="ARBA00022723"/>
    </source>
</evidence>
<dbReference type="InterPro" id="IPR038534">
    <property type="entry name" value="Rtr1/RPAP2_sf"/>
</dbReference>
<protein>
    <recommendedName>
        <fullName evidence="12">RNA polymerase II subunit B1 CTD phosphatase RPAP2 homolog</fullName>
        <ecNumber evidence="12">3.1.3.16</ecNumber>
    </recommendedName>
</protein>
<organism evidence="15 16">
    <name type="scientific">Cryphonectria parasitica (strain ATCC 38755 / EP155)</name>
    <dbReference type="NCBI Taxonomy" id="660469"/>
    <lineage>
        <taxon>Eukaryota</taxon>
        <taxon>Fungi</taxon>
        <taxon>Dikarya</taxon>
        <taxon>Ascomycota</taxon>
        <taxon>Pezizomycotina</taxon>
        <taxon>Sordariomycetes</taxon>
        <taxon>Sordariomycetidae</taxon>
        <taxon>Diaporthales</taxon>
        <taxon>Cryphonectriaceae</taxon>
        <taxon>Cryphonectria-Endothia species complex</taxon>
        <taxon>Cryphonectria</taxon>
    </lineage>
</organism>
<comment type="catalytic activity">
    <reaction evidence="10 12">
        <text>O-phospho-L-threonyl-[protein] + H2O = L-threonyl-[protein] + phosphate</text>
        <dbReference type="Rhea" id="RHEA:47004"/>
        <dbReference type="Rhea" id="RHEA-COMP:11060"/>
        <dbReference type="Rhea" id="RHEA-COMP:11605"/>
        <dbReference type="ChEBI" id="CHEBI:15377"/>
        <dbReference type="ChEBI" id="CHEBI:30013"/>
        <dbReference type="ChEBI" id="CHEBI:43474"/>
        <dbReference type="ChEBI" id="CHEBI:61977"/>
        <dbReference type="EC" id="3.1.3.16"/>
    </reaction>
</comment>
<comment type="function">
    <text evidence="12">Putative RNA polymerase II subunit B1 C-terminal domain (CTD) phosphatase involved in RNA polymerase II transcription regulation.</text>
</comment>
<dbReference type="EMBL" id="MU032346">
    <property type="protein sequence ID" value="KAF3767973.1"/>
    <property type="molecule type" value="Genomic_DNA"/>
</dbReference>
<keyword evidence="4 12" id="KW-0863">Zinc-finger</keyword>
<evidence type="ECO:0000256" key="9">
    <source>
        <dbReference type="ARBA" id="ARBA00047761"/>
    </source>
</evidence>
<dbReference type="Pfam" id="PF04181">
    <property type="entry name" value="RPAP2_Rtr1"/>
    <property type="match status" value="1"/>
</dbReference>
<name>A0A9P5CR77_CRYP1</name>
<dbReference type="RefSeq" id="XP_040778934.1">
    <property type="nucleotide sequence ID" value="XM_040918843.1"/>
</dbReference>
<dbReference type="PROSITE" id="PS51479">
    <property type="entry name" value="ZF_RTR1"/>
    <property type="match status" value="1"/>
</dbReference>
<dbReference type="GO" id="GO:0005634">
    <property type="term" value="C:nucleus"/>
    <property type="evidence" value="ECO:0007669"/>
    <property type="project" value="UniProtKB-SubCell"/>
</dbReference>
<accession>A0A9P5CR77</accession>
<dbReference type="Proteomes" id="UP000803844">
    <property type="component" value="Unassembled WGS sequence"/>
</dbReference>
<evidence type="ECO:0000259" key="14">
    <source>
        <dbReference type="PROSITE" id="PS51479"/>
    </source>
</evidence>
<feature type="region of interest" description="Disordered" evidence="13">
    <location>
        <begin position="1"/>
        <end position="36"/>
    </location>
</feature>
<comment type="catalytic activity">
    <reaction evidence="9 12">
        <text>O-phospho-L-seryl-[protein] + H2O = L-seryl-[protein] + phosphate</text>
        <dbReference type="Rhea" id="RHEA:20629"/>
        <dbReference type="Rhea" id="RHEA-COMP:9863"/>
        <dbReference type="Rhea" id="RHEA-COMP:11604"/>
        <dbReference type="ChEBI" id="CHEBI:15377"/>
        <dbReference type="ChEBI" id="CHEBI:29999"/>
        <dbReference type="ChEBI" id="CHEBI:43474"/>
        <dbReference type="ChEBI" id="CHEBI:83421"/>
        <dbReference type="EC" id="3.1.3.16"/>
    </reaction>
</comment>
<evidence type="ECO:0000256" key="4">
    <source>
        <dbReference type="ARBA" id="ARBA00022771"/>
    </source>
</evidence>
<dbReference type="GO" id="GO:0005737">
    <property type="term" value="C:cytoplasm"/>
    <property type="evidence" value="ECO:0007669"/>
    <property type="project" value="TreeGrafter"/>
</dbReference>
<dbReference type="InterPro" id="IPR039693">
    <property type="entry name" value="Rtr1/RPAP2"/>
</dbReference>
<dbReference type="GO" id="GO:0043175">
    <property type="term" value="F:RNA polymerase core enzyme binding"/>
    <property type="evidence" value="ECO:0007669"/>
    <property type="project" value="UniProtKB-UniRule"/>
</dbReference>
<keyword evidence="7 12" id="KW-0904">Protein phosphatase</keyword>
<evidence type="ECO:0000256" key="10">
    <source>
        <dbReference type="ARBA" id="ARBA00048336"/>
    </source>
</evidence>
<evidence type="ECO:0000256" key="6">
    <source>
        <dbReference type="ARBA" id="ARBA00022833"/>
    </source>
</evidence>
<dbReference type="PANTHER" id="PTHR14732">
    <property type="entry name" value="RNA POLYMERASE II SUBUNIT B1 CTD PHOSPHATASE RPAP2-RELATED"/>
    <property type="match status" value="1"/>
</dbReference>
<evidence type="ECO:0000313" key="15">
    <source>
        <dbReference type="EMBL" id="KAF3767973.1"/>
    </source>
</evidence>
<comment type="caution">
    <text evidence="15">The sequence shown here is derived from an EMBL/GenBank/DDBJ whole genome shotgun (WGS) entry which is preliminary data.</text>
</comment>
<sequence>MASRTPKPVKGILKKPKTTAGDKSQEPASSTPSDPRAIALHHARLLQDRKDIEALIFNHILTLLDLPLHPSHQASSPHPADIETFLSLVRIFQPSDYDDLITERNLNENKCGYTLCPNQRRRYKGAGTYKMVNKGRKDFDIVETKELEKWCSTECTRRALWVKVQLNETAAWERVGLPELRVELYPEEQKDKSGSGSSHAQRDSEGEPQRLATEMARLQLDQDRKIAKHAAALALERGDGAEEAPGRSVDIVVREKKVTTEPEAPSLADNTIEGYKSRFGSEAEGGPALEKGS</sequence>
<evidence type="ECO:0000256" key="13">
    <source>
        <dbReference type="SAM" id="MobiDB-lite"/>
    </source>
</evidence>
<feature type="region of interest" description="Disordered" evidence="13">
    <location>
        <begin position="186"/>
        <end position="209"/>
    </location>
</feature>
<keyword evidence="8 12" id="KW-0539">Nucleus</keyword>
<dbReference type="AlphaFoldDB" id="A0A9P5CR77"/>
<dbReference type="GO" id="GO:0008420">
    <property type="term" value="F:RNA polymerase II CTD heptapeptide repeat phosphatase activity"/>
    <property type="evidence" value="ECO:0007669"/>
    <property type="project" value="UniProtKB-UniRule"/>
</dbReference>
<evidence type="ECO:0000256" key="12">
    <source>
        <dbReference type="RuleBase" id="RU367080"/>
    </source>
</evidence>
<evidence type="ECO:0000256" key="5">
    <source>
        <dbReference type="ARBA" id="ARBA00022801"/>
    </source>
</evidence>
<dbReference type="GO" id="GO:0008270">
    <property type="term" value="F:zinc ion binding"/>
    <property type="evidence" value="ECO:0007669"/>
    <property type="project" value="UniProtKB-KW"/>
</dbReference>
<feature type="domain" description="RTR1-type" evidence="14">
    <location>
        <begin position="87"/>
        <end position="175"/>
    </location>
</feature>
<keyword evidence="3 12" id="KW-0479">Metal-binding</keyword>
<dbReference type="EC" id="3.1.3.16" evidence="12"/>
<evidence type="ECO:0000313" key="16">
    <source>
        <dbReference type="Proteomes" id="UP000803844"/>
    </source>
</evidence>
<dbReference type="OrthoDB" id="2590500at2759"/>
<evidence type="ECO:0000256" key="2">
    <source>
        <dbReference type="ARBA" id="ARBA00005676"/>
    </source>
</evidence>
<keyword evidence="16" id="KW-1185">Reference proteome</keyword>
<dbReference type="Gene3D" id="1.25.40.820">
    <property type="match status" value="1"/>
</dbReference>
<evidence type="ECO:0000256" key="1">
    <source>
        <dbReference type="ARBA" id="ARBA00004123"/>
    </source>
</evidence>
<proteinExistence type="inferred from homology"/>
<dbReference type="InterPro" id="IPR007308">
    <property type="entry name" value="Rtr1/RPAP2_dom"/>
</dbReference>
<gene>
    <name evidence="15" type="ORF">M406DRAFT_289249</name>
</gene>
<comment type="subcellular location">
    <subcellularLocation>
        <location evidence="1 12">Nucleus</location>
    </subcellularLocation>
</comment>
<comment type="similarity">
    <text evidence="2 11 12">Belongs to the RPAP2 family.</text>
</comment>
<keyword evidence="6 12" id="KW-0862">Zinc</keyword>
<feature type="region of interest" description="Disordered" evidence="13">
    <location>
        <begin position="235"/>
        <end position="293"/>
    </location>
</feature>
<dbReference type="GeneID" id="63835972"/>
<dbReference type="PANTHER" id="PTHR14732:SF0">
    <property type="entry name" value="RNA POLYMERASE II SUBUNIT B1 CTD PHOSPHATASE RPAP2-RELATED"/>
    <property type="match status" value="1"/>
</dbReference>
<reference evidence="15" key="1">
    <citation type="journal article" date="2020" name="Phytopathology">
        <title>Genome sequence of the chestnut blight fungus Cryphonectria parasitica EP155: A fundamental resource for an archetypical invasive plant pathogen.</title>
        <authorList>
            <person name="Crouch J.A."/>
            <person name="Dawe A."/>
            <person name="Aerts A."/>
            <person name="Barry K."/>
            <person name="Churchill A.C.L."/>
            <person name="Grimwood J."/>
            <person name="Hillman B."/>
            <person name="Milgroom M.G."/>
            <person name="Pangilinan J."/>
            <person name="Smith M."/>
            <person name="Salamov A."/>
            <person name="Schmutz J."/>
            <person name="Yadav J."/>
            <person name="Grigoriev I.V."/>
            <person name="Nuss D."/>
        </authorList>
    </citation>
    <scope>NUCLEOTIDE SEQUENCE</scope>
    <source>
        <strain evidence="15">EP155</strain>
    </source>
</reference>
<evidence type="ECO:0000256" key="11">
    <source>
        <dbReference type="PROSITE-ProRule" id="PRU00812"/>
    </source>
</evidence>
<evidence type="ECO:0000256" key="7">
    <source>
        <dbReference type="ARBA" id="ARBA00022912"/>
    </source>
</evidence>
<keyword evidence="5 12" id="KW-0378">Hydrolase</keyword>
<evidence type="ECO:0000256" key="8">
    <source>
        <dbReference type="ARBA" id="ARBA00023242"/>
    </source>
</evidence>